<evidence type="ECO:0000313" key="3">
    <source>
        <dbReference type="Proteomes" id="UP000290287"/>
    </source>
</evidence>
<dbReference type="EMBL" id="PEIB01000036">
    <property type="protein sequence ID" value="RXJ71528.1"/>
    <property type="molecule type" value="Genomic_DNA"/>
</dbReference>
<keyword evidence="1" id="KW-1133">Transmembrane helix</keyword>
<keyword evidence="3" id="KW-1185">Reference proteome</keyword>
<evidence type="ECO:0000256" key="1">
    <source>
        <dbReference type="SAM" id="Phobius"/>
    </source>
</evidence>
<name>A0A4V1LSF6_9GAMM</name>
<dbReference type="AlphaFoldDB" id="A0A4V1LSF6"/>
<gene>
    <name evidence="2" type="ORF">CS022_20805</name>
</gene>
<protein>
    <submittedName>
        <fullName evidence="2">Uncharacterized protein</fullName>
    </submittedName>
</protein>
<feature type="transmembrane region" description="Helical" evidence="1">
    <location>
        <begin position="118"/>
        <end position="146"/>
    </location>
</feature>
<dbReference type="RefSeq" id="WP_129123844.1">
    <property type="nucleotide sequence ID" value="NZ_PEIB01000036.1"/>
</dbReference>
<proteinExistence type="predicted"/>
<accession>A0A4V1LSF6</accession>
<feature type="transmembrane region" description="Helical" evidence="1">
    <location>
        <begin position="74"/>
        <end position="97"/>
    </location>
</feature>
<comment type="caution">
    <text evidence="2">The sequence shown here is derived from an EMBL/GenBank/DDBJ whole genome shotgun (WGS) entry which is preliminary data.</text>
</comment>
<dbReference type="Proteomes" id="UP000290287">
    <property type="component" value="Unassembled WGS sequence"/>
</dbReference>
<reference evidence="2 3" key="1">
    <citation type="submission" date="2017-10" db="EMBL/GenBank/DDBJ databases">
        <title>Nyctiphanis sp. nov., isolated from the stomach of the euphausiid Nyctiphanes simplex (Hansen, 1911) in the Gulf of California.</title>
        <authorList>
            <person name="Gomez-Gil B."/>
            <person name="Aguilar-Mendez M."/>
            <person name="Lopez-Cortes A."/>
            <person name="Gomez-Gutierrez J."/>
            <person name="Roque A."/>
            <person name="Lang E."/>
            <person name="Gonzalez-Castillo A."/>
        </authorList>
    </citation>
    <scope>NUCLEOTIDE SEQUENCE [LARGE SCALE GENOMIC DNA]</scope>
    <source>
        <strain evidence="2 3">CAIM 600</strain>
    </source>
</reference>
<organism evidence="2 3">
    <name type="scientific">Veronia nyctiphanis</name>
    <dbReference type="NCBI Taxonomy" id="1278244"/>
    <lineage>
        <taxon>Bacteria</taxon>
        <taxon>Pseudomonadati</taxon>
        <taxon>Pseudomonadota</taxon>
        <taxon>Gammaproteobacteria</taxon>
        <taxon>Vibrionales</taxon>
        <taxon>Vibrionaceae</taxon>
        <taxon>Veronia</taxon>
    </lineage>
</organism>
<sequence length="147" mass="16306">MGTAETVSLLAAGLFFLTGLLTGIWKYLQIMASEKGEAHPYVDICHRTSLMYSFAAILLAKFAEVSQLDDTIETMAALVVLVYFVYAILTYMLHGLLQDTDNQLRKPFLLGRYRLPKAVISFSMWSLVVAEVGGFLVLFYGVVIAVV</sequence>
<dbReference type="OrthoDB" id="345818at2"/>
<feature type="transmembrane region" description="Helical" evidence="1">
    <location>
        <begin position="6"/>
        <end position="28"/>
    </location>
</feature>
<keyword evidence="1" id="KW-0812">Transmembrane</keyword>
<keyword evidence="1" id="KW-0472">Membrane</keyword>
<evidence type="ECO:0000313" key="2">
    <source>
        <dbReference type="EMBL" id="RXJ71528.1"/>
    </source>
</evidence>